<comment type="caution">
    <text evidence="2">The sequence shown here is derived from an EMBL/GenBank/DDBJ whole genome shotgun (WGS) entry which is preliminary data.</text>
</comment>
<evidence type="ECO:0000259" key="1">
    <source>
        <dbReference type="Pfam" id="PF12867"/>
    </source>
</evidence>
<dbReference type="Proteomes" id="UP000037558">
    <property type="component" value="Unassembled WGS sequence"/>
</dbReference>
<keyword evidence="2" id="KW-0378">Hydrolase</keyword>
<dbReference type="PATRIC" id="fig|284581.3.peg.4564"/>
<dbReference type="InterPro" id="IPR034660">
    <property type="entry name" value="DinB/YfiT-like"/>
</dbReference>
<protein>
    <submittedName>
        <fullName evidence="2">Metal-dependent hydrolase</fullName>
    </submittedName>
</protein>
<evidence type="ECO:0000313" key="2">
    <source>
        <dbReference type="EMBL" id="KOO47561.1"/>
    </source>
</evidence>
<dbReference type="Gene3D" id="1.20.120.450">
    <property type="entry name" value="dinb family like domain"/>
    <property type="match status" value="1"/>
</dbReference>
<reference evidence="3" key="1">
    <citation type="submission" date="2015-08" db="EMBL/GenBank/DDBJ databases">
        <title>Fjat-14210 dsm16467.</title>
        <authorList>
            <person name="Liu B."/>
            <person name="Wang J."/>
            <person name="Zhu Y."/>
            <person name="Liu G."/>
            <person name="Chen Q."/>
            <person name="Chen Z."/>
            <person name="Lan J."/>
            <person name="Che J."/>
            <person name="Ge C."/>
            <person name="Shi H."/>
            <person name="Pan Z."/>
            <person name="Liu X."/>
        </authorList>
    </citation>
    <scope>NUCLEOTIDE SEQUENCE [LARGE SCALE GENOMIC DNA]</scope>
    <source>
        <strain evidence="3">DSM 16467</strain>
    </source>
</reference>
<dbReference type="OrthoDB" id="9793216at2"/>
<dbReference type="SUPFAM" id="SSF109854">
    <property type="entry name" value="DinB/YfiT-like putative metalloenzymes"/>
    <property type="match status" value="1"/>
</dbReference>
<dbReference type="InterPro" id="IPR024775">
    <property type="entry name" value="DinB-like"/>
</dbReference>
<dbReference type="AlphaFoldDB" id="A0A0M0L8Z9"/>
<feature type="domain" description="DinB-like" evidence="1">
    <location>
        <begin position="22"/>
        <end position="143"/>
    </location>
</feature>
<organism evidence="2 3">
    <name type="scientific">Priestia koreensis</name>
    <dbReference type="NCBI Taxonomy" id="284581"/>
    <lineage>
        <taxon>Bacteria</taxon>
        <taxon>Bacillati</taxon>
        <taxon>Bacillota</taxon>
        <taxon>Bacilli</taxon>
        <taxon>Bacillales</taxon>
        <taxon>Bacillaceae</taxon>
        <taxon>Priestia</taxon>
    </lineage>
</organism>
<keyword evidence="3" id="KW-1185">Reference proteome</keyword>
<dbReference type="STRING" id="284581.AMD01_05840"/>
<dbReference type="Pfam" id="PF12867">
    <property type="entry name" value="DinB_2"/>
    <property type="match status" value="1"/>
</dbReference>
<dbReference type="EMBL" id="LILC01000007">
    <property type="protein sequence ID" value="KOO47561.1"/>
    <property type="molecule type" value="Genomic_DNA"/>
</dbReference>
<dbReference type="RefSeq" id="WP_053400466.1">
    <property type="nucleotide sequence ID" value="NZ_LILC01000007.1"/>
</dbReference>
<sequence length="151" mass="18086">MKEVIKGIQYWVRQLPEEYRLMSNTDISDRPAPNKWSKKEILGHLCDSAINNIQRFVKIQYEKPVYVLEPYDQEYWVRSQQHQTRPVDELLVLFQALNNQIITIIKQIPADKLLHLCDIGNNEHKTLQWLIEDYLSHMEHHIRNQILSPRT</sequence>
<accession>A0A0M0L8Z9</accession>
<evidence type="ECO:0000313" key="3">
    <source>
        <dbReference type="Proteomes" id="UP000037558"/>
    </source>
</evidence>
<gene>
    <name evidence="2" type="ORF">AMD01_05840</name>
</gene>
<dbReference type="GO" id="GO:0016787">
    <property type="term" value="F:hydrolase activity"/>
    <property type="evidence" value="ECO:0007669"/>
    <property type="project" value="UniProtKB-KW"/>
</dbReference>
<name>A0A0M0L8Z9_9BACI</name>
<proteinExistence type="predicted"/>